<dbReference type="GeneID" id="94291728"/>
<proteinExistence type="predicted"/>
<evidence type="ECO:0000313" key="2">
    <source>
        <dbReference type="EMBL" id="KAG5503555.1"/>
    </source>
</evidence>
<comment type="caution">
    <text evidence="2">The sequence shown here is derived from an EMBL/GenBank/DDBJ whole genome shotgun (WGS) entry which is preliminary data.</text>
</comment>
<dbReference type="RefSeq" id="XP_067756917.1">
    <property type="nucleotide sequence ID" value="XM_067901651.1"/>
</dbReference>
<evidence type="ECO:0000256" key="1">
    <source>
        <dbReference type="SAM" id="MobiDB-lite"/>
    </source>
</evidence>
<name>A0A836LCY2_9TRYP</name>
<accession>A0A836LCY2</accession>
<organism evidence="2 3">
    <name type="scientific">Porcisia hertigi</name>
    <dbReference type="NCBI Taxonomy" id="2761500"/>
    <lineage>
        <taxon>Eukaryota</taxon>
        <taxon>Discoba</taxon>
        <taxon>Euglenozoa</taxon>
        <taxon>Kinetoplastea</taxon>
        <taxon>Metakinetoplastina</taxon>
        <taxon>Trypanosomatida</taxon>
        <taxon>Trypanosomatidae</taxon>
        <taxon>Leishmaniinae</taxon>
        <taxon>Porcisia</taxon>
    </lineage>
</organism>
<reference evidence="2 3" key="1">
    <citation type="submission" date="2021-02" db="EMBL/GenBank/DDBJ databases">
        <title>Porcisia hertigi Genome sequencing and assembly.</title>
        <authorList>
            <person name="Almutairi H."/>
            <person name="Gatherer D."/>
        </authorList>
    </citation>
    <scope>NUCLEOTIDE SEQUENCE [LARGE SCALE GENOMIC DNA]</scope>
    <source>
        <strain evidence="2 3">C119</strain>
    </source>
</reference>
<feature type="compositionally biased region" description="Polar residues" evidence="1">
    <location>
        <begin position="164"/>
        <end position="177"/>
    </location>
</feature>
<sequence length="1195" mass="131351">MKRLQAERDALLLYVLQHPPPNVSLKLPDGCTSLERVDLTTCPSPVALYAEAEKAVQHANGKKVPIFEFDMTKCFIVVGGSSGNVQRTWNASSSHQGRRSSSLRGLLLNSETKADVLSVNERQHSSRNNNLLVSLVRRKSPFSSSEDRGESHAQQVGASKKSLPGTSQLPPGESSSAAAGGNRGFLGQLLRLLKSLGNVEESTAGLGDAFVGSSHPPSTLNSSIDSAAAKGKVPLSPMTTGSATGGILASVWSPLSSSMRGTRRNSRTINQLGSSREEPDALDVAQRLEQLQIPLCGTTSGTISFNIASRLDPVFDVAAEQRRIEEETTAANISFPRAPRIQLCEVIDSAPLAPFLDTLHIFAYESLLMATGVLLTKKQDKYARELENVYRRVFSITDEQHARSLANVTPPGLRQALEGGGAMLKQECLRYLSELRPNAATFRLLCDNSNDDSFVSRAEQLLSVIERYPDLPGDTYVPFAVRAMIFAACLVPLHQLHLCTLNPIYSEGHVENCLAALRTYFGILPQTEHFCHLHAQLLASDQCGSVEAQAVFLKDVARAVSHCNITSIAEAPLTPPVKYAYYVLQETFCLAAVPMPWLDSSFSADMQRSVTAAFIETCLALPPCMPSAMVLVEGAVVLPPTAHSEDILLALMDVFVNSGVFRNYAEMVSDKADAHHLSAETLFQRIAKGLDTGQRAYCQMLTRSFPLATMLIVPGRLRIGAYVLLSQLWGNLYPGATNDAPKDYKVSLDALLDYLLDGCNGEQRTIESEPLCALLMRATRRYLAPLDTLARCDEAVHIKSAKQLMEKITLQWAGTVERAKAPSDNVVRYVRAVFEAPRPPPLGGDPAAQQNSRLCNCLEVVTALIRRCMEGFPSVSAADTDDKLPFLAAESRRVRAACVKLRGFPALVPGAVHRLHTLARVQRGFDECLARSHRQYDRVRRVTGAPPVSTEEIKDEFWRSFYAAVLQLCDSLSIHILTQDAILGLMSKYMRVDVKKFKSAKRRASTLEDFSSPRLHPAVTMGRILDEVRRALEDVCRAIDFDVAARQLHYRLCYNFTAWLFALYFEEPVAFLNPTDASLILTDLDAVRAFFKVKPYHPDTLPVGVSSERDQGAVQSLHVLSADLLDKLYSVVQYVVTKPSSELVTGGVGVPPLHRLPECSNDSPLCQYVARRVLEHRKDFKSSTCENYKARALSH</sequence>
<protein>
    <submittedName>
        <fullName evidence="2">Uncharacterized protein</fullName>
    </submittedName>
</protein>
<dbReference type="KEGG" id="phet:94291728"/>
<keyword evidence="3" id="KW-1185">Reference proteome</keyword>
<dbReference type="EMBL" id="JAFJZO010000024">
    <property type="protein sequence ID" value="KAG5503555.1"/>
    <property type="molecule type" value="Genomic_DNA"/>
</dbReference>
<dbReference type="AlphaFoldDB" id="A0A836LCY2"/>
<dbReference type="OrthoDB" id="271740at2759"/>
<feature type="region of interest" description="Disordered" evidence="1">
    <location>
        <begin position="139"/>
        <end position="180"/>
    </location>
</feature>
<evidence type="ECO:0000313" key="3">
    <source>
        <dbReference type="Proteomes" id="UP000674318"/>
    </source>
</evidence>
<dbReference type="Proteomes" id="UP000674318">
    <property type="component" value="Chromosome 24"/>
</dbReference>
<gene>
    <name evidence="2" type="ORF">JKF63_05695</name>
</gene>